<keyword evidence="1" id="KW-0175">Coiled coil</keyword>
<proteinExistence type="predicted"/>
<feature type="non-terminal residue" evidence="2">
    <location>
        <position position="1"/>
    </location>
</feature>
<name>A0A0B6YEM9_9EUPU</name>
<sequence>FDATSIQLEALKDELGGEIDKLRDKADRHAQELSEKSSSLGEALSEVKILKSSLEESTTYSREMELQVKQLSREIDMTKEG</sequence>
<organism evidence="2">
    <name type="scientific">Arion vulgaris</name>
    <dbReference type="NCBI Taxonomy" id="1028688"/>
    <lineage>
        <taxon>Eukaryota</taxon>
        <taxon>Metazoa</taxon>
        <taxon>Spiralia</taxon>
        <taxon>Lophotrochozoa</taxon>
        <taxon>Mollusca</taxon>
        <taxon>Gastropoda</taxon>
        <taxon>Heterobranchia</taxon>
        <taxon>Euthyneura</taxon>
        <taxon>Panpulmonata</taxon>
        <taxon>Eupulmonata</taxon>
        <taxon>Stylommatophora</taxon>
        <taxon>Helicina</taxon>
        <taxon>Arionoidea</taxon>
        <taxon>Arionidae</taxon>
        <taxon>Arion</taxon>
    </lineage>
</organism>
<feature type="non-terminal residue" evidence="2">
    <location>
        <position position="81"/>
    </location>
</feature>
<protein>
    <submittedName>
        <fullName evidence="2">Uncharacterized protein</fullName>
    </submittedName>
</protein>
<gene>
    <name evidence="2" type="primary">ORF23402</name>
</gene>
<feature type="coiled-coil region" evidence="1">
    <location>
        <begin position="5"/>
        <end position="39"/>
    </location>
</feature>
<evidence type="ECO:0000256" key="1">
    <source>
        <dbReference type="SAM" id="Coils"/>
    </source>
</evidence>
<accession>A0A0B6YEM9</accession>
<dbReference type="EMBL" id="HACG01007817">
    <property type="protein sequence ID" value="CEK54682.1"/>
    <property type="molecule type" value="Transcribed_RNA"/>
</dbReference>
<dbReference type="AlphaFoldDB" id="A0A0B6YEM9"/>
<reference evidence="2" key="1">
    <citation type="submission" date="2014-12" db="EMBL/GenBank/DDBJ databases">
        <title>Insight into the proteome of Arion vulgaris.</title>
        <authorList>
            <person name="Aradska J."/>
            <person name="Bulat T."/>
            <person name="Smidak R."/>
            <person name="Sarate P."/>
            <person name="Gangsoo J."/>
            <person name="Sialana F."/>
            <person name="Bilban M."/>
            <person name="Lubec G."/>
        </authorList>
    </citation>
    <scope>NUCLEOTIDE SEQUENCE</scope>
    <source>
        <tissue evidence="2">Skin</tissue>
    </source>
</reference>
<evidence type="ECO:0000313" key="2">
    <source>
        <dbReference type="EMBL" id="CEK54682.1"/>
    </source>
</evidence>